<dbReference type="Proteomes" id="UP000280955">
    <property type="component" value="Unassembled WGS sequence"/>
</dbReference>
<accession>A0ABX9SG88</accession>
<dbReference type="EMBL" id="RBLJ01000005">
    <property type="protein sequence ID" value="RKS54368.1"/>
    <property type="molecule type" value="Genomic_DNA"/>
</dbReference>
<reference evidence="1 2" key="1">
    <citation type="submission" date="2018-10" db="EMBL/GenBank/DDBJ databases">
        <title>Genomic Encyclopedia of Archaeal and Bacterial Type Strains, Phase II (KMG-II): from individual species to whole genera.</title>
        <authorList>
            <person name="Goeker M."/>
        </authorList>
    </citation>
    <scope>NUCLEOTIDE SEQUENCE [LARGE SCALE GENOMIC DNA]</scope>
    <source>
        <strain evidence="1 2">DSM 15149</strain>
    </source>
</reference>
<keyword evidence="2" id="KW-1185">Reference proteome</keyword>
<evidence type="ECO:0000313" key="2">
    <source>
        <dbReference type="Proteomes" id="UP000280955"/>
    </source>
</evidence>
<protein>
    <recommendedName>
        <fullName evidence="3">CBM-cenC domain-containing protein</fullName>
    </recommendedName>
</protein>
<name>A0ABX9SG88_9GAMM</name>
<gene>
    <name evidence="1" type="ORF">BDD30_3932</name>
</gene>
<proteinExistence type="predicted"/>
<evidence type="ECO:0000313" key="1">
    <source>
        <dbReference type="EMBL" id="RKS54368.1"/>
    </source>
</evidence>
<organism evidence="1 2">
    <name type="scientific">Photorhabdus asymbiotica</name>
    <dbReference type="NCBI Taxonomy" id="291112"/>
    <lineage>
        <taxon>Bacteria</taxon>
        <taxon>Pseudomonadati</taxon>
        <taxon>Pseudomonadota</taxon>
        <taxon>Gammaproteobacteria</taxon>
        <taxon>Enterobacterales</taxon>
        <taxon>Morganellaceae</taxon>
        <taxon>Photorhabdus</taxon>
    </lineage>
</organism>
<comment type="caution">
    <text evidence="1">The sequence shown here is derived from an EMBL/GenBank/DDBJ whole genome shotgun (WGS) entry which is preliminary data.</text>
</comment>
<dbReference type="RefSeq" id="WP_012776579.1">
    <property type="nucleotide sequence ID" value="NC_012962.1"/>
</dbReference>
<evidence type="ECO:0008006" key="3">
    <source>
        <dbReference type="Google" id="ProtNLM"/>
    </source>
</evidence>
<sequence>MNIKEILDNIDYSGQVNSNKELVNGSFNEGYKGWIIPNPEKIKILSENGINFLRIQNDPSFEAVFQIIEGLEPNVKYKLTGKARLSKWKIYDGSLAIFGLHNDTLGPVTFVTDTQYFKTGTVELSADAEGLLRVFLIKTQVEDISAVTADFTGFIFEKA</sequence>